<dbReference type="PATRIC" id="fig|1433126.3.peg.742"/>
<accession>A0A060R6V0</accession>
<keyword evidence="1" id="KW-0328">Glycosyltransferase</keyword>
<dbReference type="Gene3D" id="3.40.50.2000">
    <property type="entry name" value="Glycogen Phosphorylase B"/>
    <property type="match status" value="2"/>
</dbReference>
<dbReference type="GO" id="GO:0008713">
    <property type="term" value="F:ADP-heptose-lipopolysaccharide heptosyltransferase activity"/>
    <property type="evidence" value="ECO:0007669"/>
    <property type="project" value="TreeGrafter"/>
</dbReference>
<proteinExistence type="predicted"/>
<dbReference type="PANTHER" id="PTHR30160:SF22">
    <property type="entry name" value="LIPOPOLYSACCHARIDE CORE BIOSYNTHESIS PROTEIN"/>
    <property type="match status" value="1"/>
</dbReference>
<dbReference type="AlphaFoldDB" id="A0A060R6V0"/>
<dbReference type="OrthoDB" id="9768048at2"/>
<dbReference type="GO" id="GO:0005829">
    <property type="term" value="C:cytosol"/>
    <property type="evidence" value="ECO:0007669"/>
    <property type="project" value="TreeGrafter"/>
</dbReference>
<keyword evidence="4" id="KW-1185">Reference proteome</keyword>
<organism evidence="3 4">
    <name type="scientific">Mucinivorans hirudinis</name>
    <dbReference type="NCBI Taxonomy" id="1433126"/>
    <lineage>
        <taxon>Bacteria</taxon>
        <taxon>Pseudomonadati</taxon>
        <taxon>Bacteroidota</taxon>
        <taxon>Bacteroidia</taxon>
        <taxon>Bacteroidales</taxon>
        <taxon>Rikenellaceae</taxon>
        <taxon>Mucinivorans</taxon>
    </lineage>
</organism>
<protein>
    <submittedName>
        <fullName evidence="3">ADP-heptose:LPS heptosyltransferase</fullName>
    </submittedName>
</protein>
<dbReference type="EMBL" id="HG934468">
    <property type="protein sequence ID" value="CDN30846.1"/>
    <property type="molecule type" value="Genomic_DNA"/>
</dbReference>
<dbReference type="InterPro" id="IPR051199">
    <property type="entry name" value="LPS_LOS_Heptosyltrfase"/>
</dbReference>
<keyword evidence="2 3" id="KW-0808">Transferase</keyword>
<evidence type="ECO:0000313" key="4">
    <source>
        <dbReference type="Proteomes" id="UP000027616"/>
    </source>
</evidence>
<dbReference type="CDD" id="cd03789">
    <property type="entry name" value="GT9_LPS_heptosyltransferase"/>
    <property type="match status" value="1"/>
</dbReference>
<dbReference type="InterPro" id="IPR002201">
    <property type="entry name" value="Glyco_trans_9"/>
</dbReference>
<reference evidence="3 4" key="1">
    <citation type="journal article" date="2015" name="Genome Announc.">
        <title>Complete Genome Sequence of the Novel Leech Symbiont Mucinivorans hirudinis M3T.</title>
        <authorList>
            <person name="Nelson M.C."/>
            <person name="Bomar L."/>
            <person name="Graf J."/>
        </authorList>
    </citation>
    <scope>NUCLEOTIDE SEQUENCE [LARGE SCALE GENOMIC DNA]</scope>
    <source>
        <strain evidence="4">M3</strain>
    </source>
</reference>
<dbReference type="KEGG" id="rbc:BN938_0741"/>
<dbReference type="HOGENOM" id="CLU_038371_3_0_10"/>
<evidence type="ECO:0000256" key="2">
    <source>
        <dbReference type="ARBA" id="ARBA00022679"/>
    </source>
</evidence>
<dbReference type="SUPFAM" id="SSF53756">
    <property type="entry name" value="UDP-Glycosyltransferase/glycogen phosphorylase"/>
    <property type="match status" value="1"/>
</dbReference>
<sequence length="323" mass="36522">MGDVAMTAPVIDAVLEQYPDIRIVMLSREFYAPFFKQSDRFVVHNINLDSQHNGFRGVWHIFRELRSHYKFDFIIDLQDKIYSKILRRFFGIIGVGSFHINKGRNEKKALTRKTAKEYKQLRSSILRYADVFAAAGLPVELATPERVEREIPEQFGAKTDGRWIGFAPFAQHAGKRIDIETARDVIALIGKRYPMDKVFIFGGGAEEKRVADEFEADFENCTSAVGKVRLKQEMDLIANLDVMISMDSSAMHIASLVGVRVVSVWGATHPFAGFLGMGQSLSDVVQVEDLKCRPCSVYGHKPCYRGDYACLRRITATMIVAKI</sequence>
<dbReference type="PANTHER" id="PTHR30160">
    <property type="entry name" value="TETRAACYLDISACCHARIDE 4'-KINASE-RELATED"/>
    <property type="match status" value="1"/>
</dbReference>
<gene>
    <name evidence="3" type="ORF">BN938_0741</name>
</gene>
<dbReference type="eggNOG" id="COG0859">
    <property type="taxonomic scope" value="Bacteria"/>
</dbReference>
<dbReference type="GO" id="GO:0009244">
    <property type="term" value="P:lipopolysaccharide core region biosynthetic process"/>
    <property type="evidence" value="ECO:0007669"/>
    <property type="project" value="TreeGrafter"/>
</dbReference>
<name>A0A060R6V0_9BACT</name>
<dbReference type="Proteomes" id="UP000027616">
    <property type="component" value="Chromosome I"/>
</dbReference>
<dbReference type="Pfam" id="PF01075">
    <property type="entry name" value="Glyco_transf_9"/>
    <property type="match status" value="1"/>
</dbReference>
<evidence type="ECO:0000313" key="3">
    <source>
        <dbReference type="EMBL" id="CDN30846.1"/>
    </source>
</evidence>
<dbReference type="STRING" id="1433126.BN938_0741"/>
<evidence type="ECO:0000256" key="1">
    <source>
        <dbReference type="ARBA" id="ARBA00022676"/>
    </source>
</evidence>